<feature type="domain" description="DUF1980" evidence="3">
    <location>
        <begin position="12"/>
        <end position="123"/>
    </location>
</feature>
<dbReference type="PANTHER" id="PTHR40047">
    <property type="entry name" value="UPF0703 PROTEIN YCGQ"/>
    <property type="match status" value="1"/>
</dbReference>
<dbReference type="EMBL" id="JBBPCC010000010">
    <property type="protein sequence ID" value="MEK8129629.1"/>
    <property type="molecule type" value="Genomic_DNA"/>
</dbReference>
<dbReference type="InterPro" id="IPR048447">
    <property type="entry name" value="DUF1980_C"/>
</dbReference>
<feature type="transmembrane region" description="Helical" evidence="2">
    <location>
        <begin position="12"/>
        <end position="29"/>
    </location>
</feature>
<feature type="transmembrane region" description="Helical" evidence="2">
    <location>
        <begin position="49"/>
        <end position="67"/>
    </location>
</feature>
<keyword evidence="2" id="KW-0472">Membrane</keyword>
<feature type="transmembrane region" description="Helical" evidence="2">
    <location>
        <begin position="87"/>
        <end position="107"/>
    </location>
</feature>
<dbReference type="InterPro" id="IPR048493">
    <property type="entry name" value="DUF1980_N"/>
</dbReference>
<evidence type="ECO:0000313" key="5">
    <source>
        <dbReference type="EMBL" id="MEK8129629.1"/>
    </source>
</evidence>
<dbReference type="InterPro" id="IPR015402">
    <property type="entry name" value="DUF1980"/>
</dbReference>
<feature type="compositionally biased region" description="Low complexity" evidence="1">
    <location>
        <begin position="129"/>
        <end position="146"/>
    </location>
</feature>
<feature type="domain" description="DUF1980" evidence="4">
    <location>
        <begin position="184"/>
        <end position="320"/>
    </location>
</feature>
<evidence type="ECO:0000256" key="1">
    <source>
        <dbReference type="SAM" id="MobiDB-lite"/>
    </source>
</evidence>
<evidence type="ECO:0000259" key="4">
    <source>
        <dbReference type="Pfam" id="PF21537"/>
    </source>
</evidence>
<dbReference type="RefSeq" id="WP_341416735.1">
    <property type="nucleotide sequence ID" value="NZ_JBBPCC010000010.1"/>
</dbReference>
<dbReference type="Pfam" id="PF09323">
    <property type="entry name" value="DUF1980"/>
    <property type="match status" value="1"/>
</dbReference>
<protein>
    <submittedName>
        <fullName evidence="5">TIGR03943 family protein</fullName>
    </submittedName>
</protein>
<accession>A0ABU9DLI6</accession>
<feature type="region of interest" description="Disordered" evidence="1">
    <location>
        <begin position="129"/>
        <end position="184"/>
    </location>
</feature>
<evidence type="ECO:0000256" key="2">
    <source>
        <dbReference type="SAM" id="Phobius"/>
    </source>
</evidence>
<evidence type="ECO:0000259" key="3">
    <source>
        <dbReference type="Pfam" id="PF09323"/>
    </source>
</evidence>
<keyword evidence="2" id="KW-0812">Transmembrane</keyword>
<sequence>MSPRTLSFHHAIKALILFGFAGYIAYLVQSERILLYIAPRMTDYVKWSALGLYAVGAHQAYLAVSTLRKRHEPDCDCGHDHTPSRSVFKHTIVYGLFILPLLLGFALPDSTMGSSLAAKKGMNLSSASSVKKASPAADSGTGEAPTNGGGTGATAPDSRTSQTGDAGKEAQQAGSAGPTDELFPSDRFTKQYADYAKKLYKQDTIQVSEEFFMETLTSVDLYLDRFVGKKLELTGFVYRQEEMNERQFVIGRFSIQCCSADAAPFGVLAEYDRAKTLENDGWVTVTGKIEKTKFNDAEIMVLKVEKVVRAEPAKTPYVYPNMNFGL</sequence>
<gene>
    <name evidence="5" type="ORF">WMW72_17110</name>
</gene>
<evidence type="ECO:0000313" key="6">
    <source>
        <dbReference type="Proteomes" id="UP001469365"/>
    </source>
</evidence>
<proteinExistence type="predicted"/>
<dbReference type="Proteomes" id="UP001469365">
    <property type="component" value="Unassembled WGS sequence"/>
</dbReference>
<keyword evidence="2" id="KW-1133">Transmembrane helix</keyword>
<dbReference type="PANTHER" id="PTHR40047:SF1">
    <property type="entry name" value="UPF0703 PROTEIN YCGQ"/>
    <property type="match status" value="1"/>
</dbReference>
<dbReference type="InterPro" id="IPR052955">
    <property type="entry name" value="UPF0703_membrane_permease"/>
</dbReference>
<dbReference type="NCBIfam" id="TIGR03943">
    <property type="entry name" value="TIGR03943 family putative permease subunit"/>
    <property type="match status" value="1"/>
</dbReference>
<name>A0ABU9DLI6_9BACL</name>
<organism evidence="5 6">
    <name type="scientific">Paenibacillus filicis</name>
    <dbReference type="NCBI Taxonomy" id="669464"/>
    <lineage>
        <taxon>Bacteria</taxon>
        <taxon>Bacillati</taxon>
        <taxon>Bacillota</taxon>
        <taxon>Bacilli</taxon>
        <taxon>Bacillales</taxon>
        <taxon>Paenibacillaceae</taxon>
        <taxon>Paenibacillus</taxon>
    </lineage>
</organism>
<keyword evidence="6" id="KW-1185">Reference proteome</keyword>
<comment type="caution">
    <text evidence="5">The sequence shown here is derived from an EMBL/GenBank/DDBJ whole genome shotgun (WGS) entry which is preliminary data.</text>
</comment>
<reference evidence="5 6" key="1">
    <citation type="submission" date="2024-04" db="EMBL/GenBank/DDBJ databases">
        <title>draft genome sequnece of Paenibacillus filicis.</title>
        <authorList>
            <person name="Kim D.-U."/>
        </authorList>
    </citation>
    <scope>NUCLEOTIDE SEQUENCE [LARGE SCALE GENOMIC DNA]</scope>
    <source>
        <strain evidence="5 6">KACC14197</strain>
    </source>
</reference>
<dbReference type="Pfam" id="PF21537">
    <property type="entry name" value="DUF1980_C"/>
    <property type="match status" value="1"/>
</dbReference>